<comment type="cofactor">
    <cofactor evidence="1 10">
        <name>heme</name>
        <dbReference type="ChEBI" id="CHEBI:30413"/>
    </cofactor>
</comment>
<keyword evidence="13" id="KW-1185">Reference proteome</keyword>
<organism evidence="12 13">
    <name type="scientific">Deinococcus rufus</name>
    <dbReference type="NCBI Taxonomy" id="2136097"/>
    <lineage>
        <taxon>Bacteria</taxon>
        <taxon>Thermotogati</taxon>
        <taxon>Deinococcota</taxon>
        <taxon>Deinococci</taxon>
        <taxon>Deinococcales</taxon>
        <taxon>Deinococcaceae</taxon>
        <taxon>Deinococcus</taxon>
    </lineage>
</organism>
<dbReference type="Pfam" id="PF02898">
    <property type="entry name" value="NO_synthase"/>
    <property type="match status" value="1"/>
</dbReference>
<evidence type="ECO:0000256" key="4">
    <source>
        <dbReference type="ARBA" id="ARBA00018859"/>
    </source>
</evidence>
<evidence type="ECO:0000256" key="5">
    <source>
        <dbReference type="ARBA" id="ARBA00022617"/>
    </source>
</evidence>
<dbReference type="InterPro" id="IPR036119">
    <property type="entry name" value="NOS_N_sf"/>
</dbReference>
<evidence type="ECO:0000256" key="2">
    <source>
        <dbReference type="ARBA" id="ARBA00005411"/>
    </source>
</evidence>
<evidence type="ECO:0000256" key="3">
    <source>
        <dbReference type="ARBA" id="ARBA00012735"/>
    </source>
</evidence>
<evidence type="ECO:0000313" key="13">
    <source>
        <dbReference type="Proteomes" id="UP001595803"/>
    </source>
</evidence>
<evidence type="ECO:0000256" key="8">
    <source>
        <dbReference type="ARBA" id="ARBA00023004"/>
    </source>
</evidence>
<comment type="caution">
    <text evidence="12">The sequence shown here is derived from an EMBL/GenBank/DDBJ whole genome shotgun (WGS) entry which is preliminary data.</text>
</comment>
<dbReference type="InterPro" id="IPR044943">
    <property type="entry name" value="NOS_dom_1"/>
</dbReference>
<dbReference type="EC" id="1.14.14.47" evidence="3 10"/>
<evidence type="ECO:0000256" key="9">
    <source>
        <dbReference type="ARBA" id="ARBA00048713"/>
    </source>
</evidence>
<reference evidence="13" key="1">
    <citation type="journal article" date="2019" name="Int. J. Syst. Evol. Microbiol.">
        <title>The Global Catalogue of Microorganisms (GCM) 10K type strain sequencing project: providing services to taxonomists for standard genome sequencing and annotation.</title>
        <authorList>
            <consortium name="The Broad Institute Genomics Platform"/>
            <consortium name="The Broad Institute Genome Sequencing Center for Infectious Disease"/>
            <person name="Wu L."/>
            <person name="Ma J."/>
        </authorList>
    </citation>
    <scope>NUCLEOTIDE SEQUENCE [LARGE SCALE GENOMIC DNA]</scope>
    <source>
        <strain evidence="13">CCTCC AB 2017081</strain>
    </source>
</reference>
<accession>A0ABV7Z559</accession>
<dbReference type="Proteomes" id="UP001595803">
    <property type="component" value="Unassembled WGS sequence"/>
</dbReference>
<dbReference type="InterPro" id="IPR004030">
    <property type="entry name" value="NOS_N"/>
</dbReference>
<comment type="function">
    <text evidence="10">Catalyzes the production of nitric oxide.</text>
</comment>
<keyword evidence="5 10" id="KW-0349">Heme</keyword>
<evidence type="ECO:0000256" key="6">
    <source>
        <dbReference type="ARBA" id="ARBA00022723"/>
    </source>
</evidence>
<keyword evidence="7 10" id="KW-0560">Oxidoreductase</keyword>
<comment type="catalytic activity">
    <reaction evidence="9">
        <text>3 reduced [flavodoxin] + 2 L-arginine + 4 O2 = 3 oxidized [flavodoxin] + 2 L-citrulline + 2 nitric oxide + 4 H2O + 5 H(+)</text>
        <dbReference type="Rhea" id="RHEA:52324"/>
        <dbReference type="Rhea" id="RHEA-COMP:10622"/>
        <dbReference type="Rhea" id="RHEA-COMP:10623"/>
        <dbReference type="ChEBI" id="CHEBI:15377"/>
        <dbReference type="ChEBI" id="CHEBI:15378"/>
        <dbReference type="ChEBI" id="CHEBI:15379"/>
        <dbReference type="ChEBI" id="CHEBI:16480"/>
        <dbReference type="ChEBI" id="CHEBI:32682"/>
        <dbReference type="ChEBI" id="CHEBI:57618"/>
        <dbReference type="ChEBI" id="CHEBI:57743"/>
        <dbReference type="ChEBI" id="CHEBI:58210"/>
        <dbReference type="EC" id="1.14.14.47"/>
    </reaction>
</comment>
<evidence type="ECO:0000256" key="7">
    <source>
        <dbReference type="ARBA" id="ARBA00023002"/>
    </source>
</evidence>
<dbReference type="EMBL" id="JBHRZG010000001">
    <property type="protein sequence ID" value="MFC3831401.1"/>
    <property type="molecule type" value="Genomic_DNA"/>
</dbReference>
<evidence type="ECO:0000256" key="10">
    <source>
        <dbReference type="PIRNR" id="PIRNR037219"/>
    </source>
</evidence>
<feature type="domain" description="Nitric oxide synthase (NOS)" evidence="11">
    <location>
        <begin position="62"/>
        <end position="69"/>
    </location>
</feature>
<dbReference type="Gene3D" id="3.90.1230.10">
    <property type="entry name" value="Nitric Oxide Synthase, Chain A, domain 3"/>
    <property type="match status" value="1"/>
</dbReference>
<keyword evidence="8 10" id="KW-0408">Iron</keyword>
<gene>
    <name evidence="12" type="ORF">ACFOSB_00815</name>
</gene>
<dbReference type="InterPro" id="IPR044940">
    <property type="entry name" value="NOS_dom_2"/>
</dbReference>
<evidence type="ECO:0000259" key="11">
    <source>
        <dbReference type="PROSITE" id="PS60001"/>
    </source>
</evidence>
<dbReference type="RefSeq" id="WP_322473129.1">
    <property type="nucleotide sequence ID" value="NZ_JBHRZG010000001.1"/>
</dbReference>
<comment type="similarity">
    <text evidence="2 10">Belongs to the NOS family. Bacterial NOS oxygenase subfamily.</text>
</comment>
<dbReference type="SUPFAM" id="SSF56512">
    <property type="entry name" value="Nitric oxide (NO) synthase oxygenase domain"/>
    <property type="match status" value="1"/>
</dbReference>
<dbReference type="InterPro" id="IPR050607">
    <property type="entry name" value="NOS"/>
</dbReference>
<sequence>MTAALPLPTPDTAAADFLAQFHAETGRPGLGARLAHVAAHGFTPTPEELAFAARVAWRNSTRCVGRLPWRALEVRDLRHVTEPAEVFARLLEHLRDAFGGGAIRPLISVFAPDVRVLNPQLIRYAGYRSADGTVTGDPANVALTDYLRSLGWGGGPGTAFDVLPLAIQSGRRVELFTLPTDAVQEVPISHPECPGIGDLGVKWHALPVISDMALNVGGVRLACAFNGWYVQTEIAARNLADDDRYDLLPRVAAALGLDTRRERTLWRDRALVELNVAVLESFAAAGVKIVDHHTVSRQFTRFETHETRAGREVRGRWSWLIPPVSPATTPVWHRGYDDRELAPNFERLPAPWDAPVRPGGCPFH</sequence>
<evidence type="ECO:0000313" key="12">
    <source>
        <dbReference type="EMBL" id="MFC3831401.1"/>
    </source>
</evidence>
<comment type="miscellaneous">
    <text evidence="10">This protein is similar to the oxygenase domain of eukaryotic nitric oxide synthases but lacks the reductase domain which, in eukaryotes, is responsible for transfer of electrons to the ferric heme during nitric oxide synthesis.</text>
</comment>
<dbReference type="InterPro" id="IPR017142">
    <property type="entry name" value="Nitric_oxide_synthase_Oase-su"/>
</dbReference>
<dbReference type="InterPro" id="IPR044944">
    <property type="entry name" value="NOS_dom_3"/>
</dbReference>
<comment type="subunit">
    <text evidence="10">Homodimer.</text>
</comment>
<protein>
    <recommendedName>
        <fullName evidence="4 10">Nitric oxide synthase oxygenase</fullName>
        <ecNumber evidence="3 10">1.14.14.47</ecNumber>
    </recommendedName>
</protein>
<dbReference type="PANTHER" id="PTHR43410">
    <property type="entry name" value="NITRIC OXIDE SYNTHASE OXYGENASE"/>
    <property type="match status" value="1"/>
</dbReference>
<keyword evidence="6 10" id="KW-0479">Metal-binding</keyword>
<dbReference type="PANTHER" id="PTHR43410:SF1">
    <property type="entry name" value="NITRIC OXIDE SYNTHASE"/>
    <property type="match status" value="1"/>
</dbReference>
<dbReference type="Gene3D" id="3.90.440.10">
    <property type="entry name" value="Nitric Oxide Synthase,Heme Domain,Chain A domain 2"/>
    <property type="match status" value="1"/>
</dbReference>
<proteinExistence type="inferred from homology"/>
<dbReference type="PROSITE" id="PS60001">
    <property type="entry name" value="NOS"/>
    <property type="match status" value="1"/>
</dbReference>
<dbReference type="PIRSF" id="PIRSF037219">
    <property type="entry name" value="NOS_oxygenase"/>
    <property type="match status" value="1"/>
</dbReference>
<evidence type="ECO:0000256" key="1">
    <source>
        <dbReference type="ARBA" id="ARBA00001971"/>
    </source>
</evidence>
<dbReference type="Gene3D" id="3.90.340.10">
    <property type="entry name" value="Nitric Oxide Synthase, Chain A, domain 1"/>
    <property type="match status" value="1"/>
</dbReference>
<name>A0ABV7Z559_9DEIO</name>